<accession>A0AAP7LUZ4</accession>
<dbReference type="Proteomes" id="UP000095464">
    <property type="component" value="Unassembled WGS sequence"/>
</dbReference>
<name>A0AAP7LUZ4_9STAP</name>
<gene>
    <name evidence="1" type="ORF">ASS94_01095</name>
</gene>
<organism evidence="1 2">
    <name type="scientific">Staphylococcus equorum</name>
    <dbReference type="NCBI Taxonomy" id="246432"/>
    <lineage>
        <taxon>Bacteria</taxon>
        <taxon>Bacillati</taxon>
        <taxon>Bacillota</taxon>
        <taxon>Bacilli</taxon>
        <taxon>Bacillales</taxon>
        <taxon>Staphylococcaceae</taxon>
        <taxon>Staphylococcus</taxon>
    </lineage>
</organism>
<dbReference type="InterPro" id="IPR046556">
    <property type="entry name" value="DUF6710"/>
</dbReference>
<comment type="caution">
    <text evidence="1">The sequence shown here is derived from an EMBL/GenBank/DDBJ whole genome shotgun (WGS) entry which is preliminary data.</text>
</comment>
<dbReference type="EMBL" id="LNPX01000004">
    <property type="protein sequence ID" value="OEK58952.1"/>
    <property type="molecule type" value="Genomic_DNA"/>
</dbReference>
<dbReference type="Pfam" id="PF20457">
    <property type="entry name" value="DUF6710"/>
    <property type="match status" value="1"/>
</dbReference>
<protein>
    <submittedName>
        <fullName evidence="1">Uncharacterized protein</fullName>
    </submittedName>
</protein>
<evidence type="ECO:0000313" key="1">
    <source>
        <dbReference type="EMBL" id="OEK58952.1"/>
    </source>
</evidence>
<dbReference type="RefSeq" id="WP_069854352.1">
    <property type="nucleotide sequence ID" value="NZ_LNPX01000004.1"/>
</dbReference>
<proteinExistence type="predicted"/>
<dbReference type="AlphaFoldDB" id="A0AAP7LUZ4"/>
<evidence type="ECO:0000313" key="2">
    <source>
        <dbReference type="Proteomes" id="UP000095464"/>
    </source>
</evidence>
<sequence>MFKTYGENNEGLMKLENRFSKDEQHEKNALNNVIDTAKQILADNPSMTYTQQHPIFSYIKIFTDYIQNQQAMNIVKNGRDNIQLGKSKYYNTVTSYYHEWEHVLLKDLFGRADYYKTDNLTISNAKDPILTQVWNTESIVGTISNIGSGMMNKHYYNSGIEKENKFEYQETNHMAQYFYPLGITKLYNGHHSVFAGMNKGEGHIKIKEVFDVSYLYNLFDFDGTYLYDRETNEKHKIYFELGALFEIGRVLLDHREVFNQDIQKYVSEKQS</sequence>
<reference evidence="2" key="1">
    <citation type="submission" date="2015-11" db="EMBL/GenBank/DDBJ databases">
        <title>Genomic diversity of Staphylococcus saprophyticus strains from urinary tract infections, animal surfaces, and fermented foods.</title>
        <authorList>
            <person name="Wolfe B.E."/>
        </authorList>
    </citation>
    <scope>NUCLEOTIDE SEQUENCE [LARGE SCALE GENOMIC DNA]</scope>
    <source>
        <strain evidence="2">738_7</strain>
    </source>
</reference>